<dbReference type="AlphaFoldDB" id="A0A812DW06"/>
<organism evidence="2 3">
    <name type="scientific">Acanthosepion pharaonis</name>
    <name type="common">Pharaoh cuttlefish</name>
    <name type="synonym">Sepia pharaonis</name>
    <dbReference type="NCBI Taxonomy" id="158019"/>
    <lineage>
        <taxon>Eukaryota</taxon>
        <taxon>Metazoa</taxon>
        <taxon>Spiralia</taxon>
        <taxon>Lophotrochozoa</taxon>
        <taxon>Mollusca</taxon>
        <taxon>Cephalopoda</taxon>
        <taxon>Coleoidea</taxon>
        <taxon>Decapodiformes</taxon>
        <taxon>Sepiida</taxon>
        <taxon>Sepiina</taxon>
        <taxon>Sepiidae</taxon>
        <taxon>Acanthosepion</taxon>
    </lineage>
</organism>
<feature type="transmembrane region" description="Helical" evidence="1">
    <location>
        <begin position="133"/>
        <end position="155"/>
    </location>
</feature>
<evidence type="ECO:0000256" key="1">
    <source>
        <dbReference type="SAM" id="Phobius"/>
    </source>
</evidence>
<keyword evidence="1" id="KW-0472">Membrane</keyword>
<feature type="transmembrane region" description="Helical" evidence="1">
    <location>
        <begin position="25"/>
        <end position="47"/>
    </location>
</feature>
<dbReference type="Proteomes" id="UP000597762">
    <property type="component" value="Unassembled WGS sequence"/>
</dbReference>
<evidence type="ECO:0000313" key="2">
    <source>
        <dbReference type="EMBL" id="CAE1311050.1"/>
    </source>
</evidence>
<comment type="caution">
    <text evidence="2">The sequence shown here is derived from an EMBL/GenBank/DDBJ whole genome shotgun (WGS) entry which is preliminary data.</text>
</comment>
<feature type="transmembrane region" description="Helical" evidence="1">
    <location>
        <begin position="67"/>
        <end position="96"/>
    </location>
</feature>
<keyword evidence="1" id="KW-0812">Transmembrane</keyword>
<keyword evidence="1" id="KW-1133">Transmembrane helix</keyword>
<protein>
    <submittedName>
        <fullName evidence="2">Uncharacterized protein</fullName>
    </submittedName>
</protein>
<name>A0A812DW06_ACAPH</name>
<dbReference type="EMBL" id="CAHIKZ030004476">
    <property type="protein sequence ID" value="CAE1311050.1"/>
    <property type="molecule type" value="Genomic_DNA"/>
</dbReference>
<feature type="transmembrane region" description="Helical" evidence="1">
    <location>
        <begin position="108"/>
        <end position="126"/>
    </location>
</feature>
<proteinExistence type="predicted"/>
<reference evidence="2" key="1">
    <citation type="submission" date="2021-01" db="EMBL/GenBank/DDBJ databases">
        <authorList>
            <person name="Li R."/>
            <person name="Bekaert M."/>
        </authorList>
    </citation>
    <scope>NUCLEOTIDE SEQUENCE</scope>
    <source>
        <strain evidence="2">Farmed</strain>
    </source>
</reference>
<evidence type="ECO:0000313" key="3">
    <source>
        <dbReference type="Proteomes" id="UP000597762"/>
    </source>
</evidence>
<feature type="transmembrane region" description="Helical" evidence="1">
    <location>
        <begin position="175"/>
        <end position="198"/>
    </location>
</feature>
<gene>
    <name evidence="2" type="ORF">SPHA_62517</name>
</gene>
<accession>A0A812DW06</accession>
<keyword evidence="3" id="KW-1185">Reference proteome</keyword>
<sequence length="319" mass="36674">MFIFLLHRSSVSNHHPNFFPLLGSLFFWVEALPAYLLPLFLVLTLCYRMRPLFFSERNSLSLSCIAFLPLIHSLYLTSLFFCLSCSLISSLCHISLFSLSHSVSLTHFFSLSHSLFLLHISFSVSLSFTHSHIFFLSLTLSHLLSCIFSLSLSLYHPLSSVFLSLSVTPSLFLSLSHSLFLSHTSLFCHSHLFFILSYTPLFRSHLAHRFFSLSLSLSLTHSLLSLTSHLISFSGDILSPTTSFSWVVFYFSLPPPQHLHFSLFQIRYFLFLPVSSRISASLSSHFHLHVYFSSNLRRLLCFPLLKHRPARAQRKKKHH</sequence>